<sequence>MRGRTVQLFSVVPAKAAESIDRGGRGTELRVFAKLFPVVMGPGLRRDDVGESAVHSDPRHCERSEAIQSLSAGGSLDCFAALAMTE</sequence>
<dbReference type="Proteomes" id="UP000076959">
    <property type="component" value="Unassembled WGS sequence"/>
</dbReference>
<reference evidence="1 2" key="1">
    <citation type="submission" date="2016-03" db="EMBL/GenBank/DDBJ databases">
        <title>Draft Genome Sequence of the Strain BR 10245 (Bradyrhizobium sp.) isolated from nodules of Centrolobium paraense.</title>
        <authorList>
            <person name="Simoes-Araujo J.L.Sr."/>
            <person name="Barauna A.C."/>
            <person name="Silva K."/>
            <person name="Zilli J.E."/>
        </authorList>
    </citation>
    <scope>NUCLEOTIDE SEQUENCE [LARGE SCALE GENOMIC DNA]</scope>
    <source>
        <strain evidence="1 2">BR 10245</strain>
    </source>
</reference>
<dbReference type="EMBL" id="LUUB01000106">
    <property type="protein sequence ID" value="OAF01200.1"/>
    <property type="molecule type" value="Genomic_DNA"/>
</dbReference>
<dbReference type="STRING" id="1505087.AYJ54_29395"/>
<proteinExistence type="predicted"/>
<organism evidence="1 2">
    <name type="scientific">Bradyrhizobium centrolobii</name>
    <dbReference type="NCBI Taxonomy" id="1505087"/>
    <lineage>
        <taxon>Bacteria</taxon>
        <taxon>Pseudomonadati</taxon>
        <taxon>Pseudomonadota</taxon>
        <taxon>Alphaproteobacteria</taxon>
        <taxon>Hyphomicrobiales</taxon>
        <taxon>Nitrobacteraceae</taxon>
        <taxon>Bradyrhizobium</taxon>
    </lineage>
</organism>
<accession>A0A176YA32</accession>
<evidence type="ECO:0000313" key="1">
    <source>
        <dbReference type="EMBL" id="OAF01200.1"/>
    </source>
</evidence>
<dbReference type="AlphaFoldDB" id="A0A176YA32"/>
<gene>
    <name evidence="1" type="ORF">AYJ54_29395</name>
</gene>
<comment type="caution">
    <text evidence="1">The sequence shown here is derived from an EMBL/GenBank/DDBJ whole genome shotgun (WGS) entry which is preliminary data.</text>
</comment>
<keyword evidence="2" id="KW-1185">Reference proteome</keyword>
<protein>
    <submittedName>
        <fullName evidence="1">Uncharacterized protein</fullName>
    </submittedName>
</protein>
<evidence type="ECO:0000313" key="2">
    <source>
        <dbReference type="Proteomes" id="UP000076959"/>
    </source>
</evidence>
<name>A0A176YA32_9BRAD</name>